<evidence type="ECO:0000256" key="10">
    <source>
        <dbReference type="SAM" id="MobiDB-lite"/>
    </source>
</evidence>
<organism evidence="11 12">
    <name type="scientific">Patiria miniata</name>
    <name type="common">Bat star</name>
    <name type="synonym">Asterina miniata</name>
    <dbReference type="NCBI Taxonomy" id="46514"/>
    <lineage>
        <taxon>Eukaryota</taxon>
        <taxon>Metazoa</taxon>
        <taxon>Echinodermata</taxon>
        <taxon>Eleutherozoa</taxon>
        <taxon>Asterozoa</taxon>
        <taxon>Asteroidea</taxon>
        <taxon>Valvatacea</taxon>
        <taxon>Valvatida</taxon>
        <taxon>Asterinidae</taxon>
        <taxon>Patiria</taxon>
    </lineage>
</organism>
<dbReference type="PANTHER" id="PTHR12137:SF54">
    <property type="entry name" value="CARBOHYDRATE SULFOTRANSFERASE"/>
    <property type="match status" value="1"/>
</dbReference>
<dbReference type="InterPro" id="IPR005331">
    <property type="entry name" value="Sulfotransferase"/>
</dbReference>
<dbReference type="RefSeq" id="XP_038069143.1">
    <property type="nucleotide sequence ID" value="XM_038213215.1"/>
</dbReference>
<dbReference type="Pfam" id="PF03567">
    <property type="entry name" value="Sulfotransfer_2"/>
    <property type="match status" value="1"/>
</dbReference>
<protein>
    <recommendedName>
        <fullName evidence="9">Carbohydrate sulfotransferase</fullName>
        <ecNumber evidence="9">2.8.2.-</ecNumber>
    </recommendedName>
</protein>
<keyword evidence="9" id="KW-0119">Carbohydrate metabolism</keyword>
<keyword evidence="8 9" id="KW-0325">Glycoprotein</keyword>
<dbReference type="EnsemblMetazoa" id="XM_038213215.1">
    <property type="protein sequence ID" value="XP_038069143.1"/>
    <property type="gene ID" value="LOC119738349"/>
</dbReference>
<evidence type="ECO:0000256" key="6">
    <source>
        <dbReference type="ARBA" id="ARBA00023034"/>
    </source>
</evidence>
<evidence type="ECO:0000313" key="12">
    <source>
        <dbReference type="Proteomes" id="UP000887568"/>
    </source>
</evidence>
<dbReference type="PANTHER" id="PTHR12137">
    <property type="entry name" value="CARBOHYDRATE SULFOTRANSFERASE"/>
    <property type="match status" value="1"/>
</dbReference>
<accession>A0A914AZP0</accession>
<dbReference type="GO" id="GO:0000139">
    <property type="term" value="C:Golgi membrane"/>
    <property type="evidence" value="ECO:0007669"/>
    <property type="project" value="UniProtKB-SubCell"/>
</dbReference>
<keyword evidence="12" id="KW-1185">Reference proteome</keyword>
<dbReference type="OMA" id="TRPKHDQ"/>
<dbReference type="InterPro" id="IPR018011">
    <property type="entry name" value="Carb_sulfotrans_8-10"/>
</dbReference>
<dbReference type="GO" id="GO:0016051">
    <property type="term" value="P:carbohydrate biosynthetic process"/>
    <property type="evidence" value="ECO:0007669"/>
    <property type="project" value="InterPro"/>
</dbReference>
<comment type="subcellular location">
    <subcellularLocation>
        <location evidence="1 9">Golgi apparatus membrane</location>
        <topology evidence="1 9">Single-pass type II membrane protein</topology>
    </subcellularLocation>
</comment>
<evidence type="ECO:0000256" key="1">
    <source>
        <dbReference type="ARBA" id="ARBA00004323"/>
    </source>
</evidence>
<evidence type="ECO:0000256" key="7">
    <source>
        <dbReference type="ARBA" id="ARBA00023136"/>
    </source>
</evidence>
<dbReference type="GO" id="GO:0008146">
    <property type="term" value="F:sulfotransferase activity"/>
    <property type="evidence" value="ECO:0007669"/>
    <property type="project" value="InterPro"/>
</dbReference>
<feature type="region of interest" description="Disordered" evidence="10">
    <location>
        <begin position="101"/>
        <end position="153"/>
    </location>
</feature>
<evidence type="ECO:0000256" key="8">
    <source>
        <dbReference type="ARBA" id="ARBA00023180"/>
    </source>
</evidence>
<comment type="similarity">
    <text evidence="2 9">Belongs to the sulfotransferase 2 family.</text>
</comment>
<keyword evidence="4" id="KW-0812">Transmembrane</keyword>
<feature type="compositionally biased region" description="Basic residues" evidence="10">
    <location>
        <begin position="110"/>
        <end position="123"/>
    </location>
</feature>
<keyword evidence="9" id="KW-0735">Signal-anchor</keyword>
<keyword evidence="5" id="KW-1133">Transmembrane helix</keyword>
<dbReference type="Proteomes" id="UP000887568">
    <property type="component" value="Unplaced"/>
</dbReference>
<dbReference type="OrthoDB" id="2019940at2759"/>
<evidence type="ECO:0000256" key="5">
    <source>
        <dbReference type="ARBA" id="ARBA00022989"/>
    </source>
</evidence>
<keyword evidence="7" id="KW-0472">Membrane</keyword>
<name>A0A914AZP0_PATMI</name>
<keyword evidence="6 9" id="KW-0333">Golgi apparatus</keyword>
<proteinExistence type="inferred from homology"/>
<reference evidence="11" key="1">
    <citation type="submission" date="2022-11" db="UniProtKB">
        <authorList>
            <consortium name="EnsemblMetazoa"/>
        </authorList>
    </citation>
    <scope>IDENTIFICATION</scope>
</reference>
<keyword evidence="3 9" id="KW-0808">Transferase</keyword>
<sequence>MATLSSTRNMFNFVLVLYLLGFITMVTRWRKVEFEDDSITQRDHDGDHFKSSTLQHSLVDVKESSEAVKQNNVLKIERKMPILNKDISLESEEILDKQREPVENRSLKEKRLKQKPAFKKGKRSVNETPPHSVAKASIKGNASTNQTATKRRTEKIPVVGKEKKLTTRSKQAKKKTTLNNNADKKTLWQTEQTRRRNTLHQVCSRYDNYGQQRDVSEIIKKHKRSFWPFIVEDKYRLLYTFVSKVGSTNWKSAFLVLKGKYKSVEDVPGRFAHSPSLIKLSTLPEEGIKRRLDNYTNFIFVRHPFARVLSAYRSKFLQPNLAFQKSTGVRIIKMYRQNATKESLATGKDVSFPEFIRYIVNAKTINFDGHWQPIYKMVLPCAVRFDYIGKLETGEEDAKYILKETKVDHLVHFMTTKRNVSHDAAIFNHYYSQIPNKDLVKLYKVYQPDFQLFGYEVPDTMKTLLKVSR</sequence>
<dbReference type="EC" id="2.8.2.-" evidence="9"/>
<evidence type="ECO:0000313" key="11">
    <source>
        <dbReference type="EnsemblMetazoa" id="XP_038069143.1"/>
    </source>
</evidence>
<dbReference type="AlphaFoldDB" id="A0A914AZP0"/>
<evidence type="ECO:0000256" key="4">
    <source>
        <dbReference type="ARBA" id="ARBA00022692"/>
    </source>
</evidence>
<evidence type="ECO:0000256" key="9">
    <source>
        <dbReference type="RuleBase" id="RU364020"/>
    </source>
</evidence>
<evidence type="ECO:0000256" key="3">
    <source>
        <dbReference type="ARBA" id="ARBA00022679"/>
    </source>
</evidence>
<evidence type="ECO:0000256" key="2">
    <source>
        <dbReference type="ARBA" id="ARBA00006339"/>
    </source>
</evidence>
<dbReference type="GeneID" id="119738349"/>